<organism evidence="1 2">
    <name type="scientific">Polyangium spumosum</name>
    <dbReference type="NCBI Taxonomy" id="889282"/>
    <lineage>
        <taxon>Bacteria</taxon>
        <taxon>Pseudomonadati</taxon>
        <taxon>Myxococcota</taxon>
        <taxon>Polyangia</taxon>
        <taxon>Polyangiales</taxon>
        <taxon>Polyangiaceae</taxon>
        <taxon>Polyangium</taxon>
    </lineage>
</organism>
<sequence length="228" mass="24842">MHRRGETRERSNKGGIIMKKLLVALVAAGSAVLGVSERADAQPYDLVEPPDGVEIRGLVYNGTGCPQNSVAGTLSEDRKALELIFGAFTAEASPLNLPSEARKFCQLTVDLAFPQGYSFSLVSADYRGFADLEEKIVGTQTSTYYFTGGFGRSFRTRIVGPFSENYFRRDNLTLEAAVWSPCGAMRPLNISTQAAVSTLANRSGAGLMTVDSLSLVVRHTYNIIWRKC</sequence>
<dbReference type="AlphaFoldDB" id="A0A6N7PZ01"/>
<gene>
    <name evidence="1" type="ORF">GF068_33470</name>
</gene>
<reference evidence="1 2" key="1">
    <citation type="submission" date="2019-10" db="EMBL/GenBank/DDBJ databases">
        <title>A soil myxobacterium in the family Polyangiaceae.</title>
        <authorList>
            <person name="Li Y."/>
            <person name="Wang J."/>
        </authorList>
    </citation>
    <scope>NUCLEOTIDE SEQUENCE [LARGE SCALE GENOMIC DNA]</scope>
    <source>
        <strain evidence="1 2">DSM 14734</strain>
    </source>
</reference>
<comment type="caution">
    <text evidence="1">The sequence shown here is derived from an EMBL/GenBank/DDBJ whole genome shotgun (WGS) entry which is preliminary data.</text>
</comment>
<dbReference type="PANTHER" id="PTHR38847">
    <property type="match status" value="1"/>
</dbReference>
<dbReference type="InterPro" id="IPR025649">
    <property type="entry name" value="DUF4360"/>
</dbReference>
<dbReference type="Pfam" id="PF14273">
    <property type="entry name" value="DUF4360"/>
    <property type="match status" value="1"/>
</dbReference>
<dbReference type="Proteomes" id="UP000440224">
    <property type="component" value="Unassembled WGS sequence"/>
</dbReference>
<keyword evidence="2" id="KW-1185">Reference proteome</keyword>
<evidence type="ECO:0000313" key="1">
    <source>
        <dbReference type="EMBL" id="MRG96797.1"/>
    </source>
</evidence>
<accession>A0A6N7PZ01</accession>
<dbReference type="OrthoDB" id="5511886at2"/>
<protein>
    <submittedName>
        <fullName evidence="1">DUF4360 domain-containing protein</fullName>
    </submittedName>
</protein>
<proteinExistence type="predicted"/>
<name>A0A6N7PZ01_9BACT</name>
<dbReference type="EMBL" id="WJIE01000013">
    <property type="protein sequence ID" value="MRG96797.1"/>
    <property type="molecule type" value="Genomic_DNA"/>
</dbReference>
<evidence type="ECO:0000313" key="2">
    <source>
        <dbReference type="Proteomes" id="UP000440224"/>
    </source>
</evidence>
<dbReference type="PANTHER" id="PTHR38847:SF1">
    <property type="entry name" value="PSEUDOURIDINE SYNTHASE RSUA_RLUA-LIKE DOMAIN-CONTAINING PROTEIN"/>
    <property type="match status" value="1"/>
</dbReference>